<evidence type="ECO:0000313" key="2">
    <source>
        <dbReference type="EMBL" id="MDT0683353.1"/>
    </source>
</evidence>
<evidence type="ECO:0000259" key="1">
    <source>
        <dbReference type="Pfam" id="PF06568"/>
    </source>
</evidence>
<accession>A0ABU3DIG9</accession>
<dbReference type="Proteomes" id="UP001265259">
    <property type="component" value="Unassembled WGS sequence"/>
</dbReference>
<sequence length="72" mass="8140">MAYAANTDRMSGTTGIFGWATAMFRRDEATRTKMKLYRQTRRELGNLTDRELADLGMHRSNIEGISREAAGL</sequence>
<organism evidence="2 3">
    <name type="scientific">Tropicimonas omnivorans</name>
    <dbReference type="NCBI Taxonomy" id="3075590"/>
    <lineage>
        <taxon>Bacteria</taxon>
        <taxon>Pseudomonadati</taxon>
        <taxon>Pseudomonadota</taxon>
        <taxon>Alphaproteobacteria</taxon>
        <taxon>Rhodobacterales</taxon>
        <taxon>Roseobacteraceae</taxon>
        <taxon>Tropicimonas</taxon>
    </lineage>
</organism>
<evidence type="ECO:0000313" key="3">
    <source>
        <dbReference type="Proteomes" id="UP001265259"/>
    </source>
</evidence>
<comment type="caution">
    <text evidence="2">The sequence shown here is derived from an EMBL/GenBank/DDBJ whole genome shotgun (WGS) entry which is preliminary data.</text>
</comment>
<gene>
    <name evidence="2" type="ORF">RM543_11705</name>
</gene>
<feature type="domain" description="YjiS-like" evidence="1">
    <location>
        <begin position="32"/>
        <end position="63"/>
    </location>
</feature>
<dbReference type="RefSeq" id="WP_311691814.1">
    <property type="nucleotide sequence ID" value="NZ_JAVRHL010000003.1"/>
</dbReference>
<proteinExistence type="predicted"/>
<dbReference type="InterPro" id="IPR009506">
    <property type="entry name" value="YjiS-like"/>
</dbReference>
<keyword evidence="3" id="KW-1185">Reference proteome</keyword>
<dbReference type="Pfam" id="PF06568">
    <property type="entry name" value="YjiS-like"/>
    <property type="match status" value="1"/>
</dbReference>
<reference evidence="2 3" key="1">
    <citation type="submission" date="2023-09" db="EMBL/GenBank/DDBJ databases">
        <authorList>
            <person name="Rey-Velasco X."/>
        </authorList>
    </citation>
    <scope>NUCLEOTIDE SEQUENCE [LARGE SCALE GENOMIC DNA]</scope>
    <source>
        <strain evidence="2 3">F158</strain>
    </source>
</reference>
<name>A0ABU3DIG9_9RHOB</name>
<protein>
    <submittedName>
        <fullName evidence="2">DUF1127 domain-containing protein</fullName>
    </submittedName>
</protein>
<dbReference type="EMBL" id="JAVRHL010000003">
    <property type="protein sequence ID" value="MDT0683353.1"/>
    <property type="molecule type" value="Genomic_DNA"/>
</dbReference>